<dbReference type="RefSeq" id="XP_019095264.1">
    <property type="nucleotide sequence ID" value="XM_019239719.1"/>
</dbReference>
<sequence>MLLLFGNGPFGPKWTLIRETHLGHVFRLENKQKQNRAIVVVSLSLLNFGRRMMLPEACVANILSFTTPADTFSSSAVSSVFKVAGDSDLVWEKFLPSDYSHVVSRSTDHHQKFSSKKELYRYLCESILIDNGRKMFKIEKLSGKISYVLSARDLSITWSNQRHYWSWNPRSDSRFSEGVELIMTDWLEIIGKIQTGALSPNTNYGAYLIMKVTSRAYGLELVPAETWIKVGNGEKKTESTYLSRLDSKKQQMERLFYGQREERMAMMDKVVGAHRREPEVRDDGWMEIELGEFETGQEGGEDMEVVMSLTEVKGYQLKGGIAIDGIEVRPKPQK</sequence>
<dbReference type="RefSeq" id="XP_019095263.1">
    <property type="nucleotide sequence ID" value="XM_019239718.1"/>
</dbReference>
<dbReference type="PANTHER" id="PTHR32278">
    <property type="entry name" value="F-BOX DOMAIN-CONTAINING PROTEIN"/>
    <property type="match status" value="1"/>
</dbReference>
<evidence type="ECO:0000313" key="5">
    <source>
        <dbReference type="RefSeq" id="XP_019095264.1"/>
    </source>
</evidence>
<dbReference type="RefSeq" id="XP_010475738.1">
    <property type="nucleotide sequence ID" value="XM_010477436.2"/>
</dbReference>
<evidence type="ECO:0000313" key="1">
    <source>
        <dbReference type="Proteomes" id="UP000694864"/>
    </source>
</evidence>
<dbReference type="RefSeq" id="XP_010475739.1">
    <property type="nucleotide sequence ID" value="XM_010477437.2"/>
</dbReference>
<dbReference type="Proteomes" id="UP000694864">
    <property type="component" value="Chromosome 17"/>
</dbReference>
<evidence type="ECO:0000313" key="4">
    <source>
        <dbReference type="RefSeq" id="XP_019095263.1"/>
    </source>
</evidence>
<keyword evidence="1" id="KW-1185">Reference proteome</keyword>
<reference evidence="1" key="2">
    <citation type="journal article" date="2014" name="Nat. Commun.">
        <title>The emerging biofuel crop Camelina sativa retains a highly undifferentiated hexaploid genome structure.</title>
        <authorList>
            <person name="Kagale S."/>
            <person name="Koh C."/>
            <person name="Nixon J."/>
            <person name="Bollina V."/>
            <person name="Clarke W.E."/>
            <person name="Tuteja R."/>
            <person name="Spillane C."/>
            <person name="Robinson S.J."/>
            <person name="Links M.G."/>
            <person name="Clarke C."/>
            <person name="Higgins E.E."/>
            <person name="Huebert T."/>
            <person name="Sharpe A.G."/>
            <person name="Parkin I.A."/>
        </authorList>
    </citation>
    <scope>NUCLEOTIDE SEQUENCE [LARGE SCALE GENOMIC DNA]</scope>
    <source>
        <strain evidence="1">r\DH55</strain>
    </source>
</reference>
<reference evidence="2 3" key="3">
    <citation type="submission" date="2025-05" db="UniProtKB">
        <authorList>
            <consortium name="RefSeq"/>
        </authorList>
    </citation>
    <scope>IDENTIFICATION</scope>
    <source>
        <tissue evidence="2 3">Leaf</tissue>
    </source>
</reference>
<accession>A0ABM0WT13</accession>
<dbReference type="InterPro" id="IPR036047">
    <property type="entry name" value="F-box-like_dom_sf"/>
</dbReference>
<name>A0ABM0WT13_CAMSA</name>
<evidence type="ECO:0000313" key="2">
    <source>
        <dbReference type="RefSeq" id="XP_010475738.1"/>
    </source>
</evidence>
<proteinExistence type="predicted"/>
<dbReference type="CDD" id="cd22162">
    <property type="entry name" value="F-box_AtSKIP3-like"/>
    <property type="match status" value="1"/>
</dbReference>
<protein>
    <submittedName>
        <fullName evidence="2">F-box protein PP2-B15-like isoform X1</fullName>
    </submittedName>
    <submittedName>
        <fullName evidence="3">F-box protein PP2-B15-like isoform X2</fullName>
    </submittedName>
    <submittedName>
        <fullName evidence="4">F-box protein PP2-B15-like isoform X3</fullName>
    </submittedName>
    <submittedName>
        <fullName evidence="5">F-box protein PP2-B15-like isoform X4</fullName>
    </submittedName>
</protein>
<reference evidence="1" key="1">
    <citation type="journal article" date="1997" name="Nucleic Acids Res.">
        <title>tRNAscan-SE: a program for improved detection of transfer RNA genes in genomic sequence.</title>
        <authorList>
            <person name="Lowe T.M."/>
            <person name="Eddy S.R."/>
        </authorList>
    </citation>
    <scope>NUCLEOTIDE SEQUENCE [LARGE SCALE GENOMIC DNA]</scope>
    <source>
        <strain evidence="1">r\DH55</strain>
    </source>
</reference>
<gene>
    <name evidence="2 3 4 5" type="primary">LOC104755102</name>
</gene>
<dbReference type="GeneID" id="104755102"/>
<dbReference type="PANTHER" id="PTHR32278:SF122">
    <property type="entry name" value="F-BOX PROTEIN PP2-B15"/>
    <property type="match status" value="1"/>
</dbReference>
<evidence type="ECO:0000313" key="3">
    <source>
        <dbReference type="RefSeq" id="XP_010475739.1"/>
    </source>
</evidence>
<dbReference type="InterPro" id="IPR025886">
    <property type="entry name" value="PP2-like"/>
</dbReference>
<dbReference type="Pfam" id="PF14299">
    <property type="entry name" value="PP2"/>
    <property type="match status" value="1"/>
</dbReference>
<dbReference type="SUPFAM" id="SSF81383">
    <property type="entry name" value="F-box domain"/>
    <property type="match status" value="1"/>
</dbReference>
<organism evidence="1 3">
    <name type="scientific">Camelina sativa</name>
    <name type="common">False flax</name>
    <name type="synonym">Myagrum sativum</name>
    <dbReference type="NCBI Taxonomy" id="90675"/>
    <lineage>
        <taxon>Eukaryota</taxon>
        <taxon>Viridiplantae</taxon>
        <taxon>Streptophyta</taxon>
        <taxon>Embryophyta</taxon>
        <taxon>Tracheophyta</taxon>
        <taxon>Spermatophyta</taxon>
        <taxon>Magnoliopsida</taxon>
        <taxon>eudicotyledons</taxon>
        <taxon>Gunneridae</taxon>
        <taxon>Pentapetalae</taxon>
        <taxon>rosids</taxon>
        <taxon>malvids</taxon>
        <taxon>Brassicales</taxon>
        <taxon>Brassicaceae</taxon>
        <taxon>Camelineae</taxon>
        <taxon>Camelina</taxon>
    </lineage>
</organism>